<reference evidence="2" key="1">
    <citation type="submission" date="2022-09" db="EMBL/GenBank/DDBJ databases">
        <title>Isolation and characterization of 3-chlorobenzoate degrading bacteria from soils in Shizuoka.</title>
        <authorList>
            <person name="Ifat A."/>
            <person name="Ogawa N."/>
            <person name="Kimbara K."/>
            <person name="Moriuchi R."/>
            <person name="Dohra H."/>
            <person name="Shintani M."/>
        </authorList>
    </citation>
    <scope>NUCLEOTIDE SEQUENCE</scope>
    <source>
        <strain evidence="2">19CS4-2</strain>
    </source>
</reference>
<feature type="signal peptide" evidence="1">
    <location>
        <begin position="1"/>
        <end position="24"/>
    </location>
</feature>
<keyword evidence="1" id="KW-0732">Signal</keyword>
<sequence>MRTYIKAVAAITIAFCIGVTTVAAQSRPPTANARAACREYGGVAQESLDIARGVQATRAGLADQRELQQRYAALQQRVQRSPYGPVLIQAIGGDSGVPPWIVDIRAAREASCLQAATAGIFGNVIDR</sequence>
<proteinExistence type="predicted"/>
<dbReference type="Proteomes" id="UP001055111">
    <property type="component" value="Unassembled WGS sequence"/>
</dbReference>
<evidence type="ECO:0000313" key="3">
    <source>
        <dbReference type="Proteomes" id="UP001055111"/>
    </source>
</evidence>
<comment type="caution">
    <text evidence="2">The sequence shown here is derived from an EMBL/GenBank/DDBJ whole genome shotgun (WGS) entry which is preliminary data.</text>
</comment>
<dbReference type="EMBL" id="BPUS01000014">
    <property type="protein sequence ID" value="GJH28167.1"/>
    <property type="molecule type" value="Genomic_DNA"/>
</dbReference>
<name>A0AA37MTP4_9BURK</name>
<feature type="chain" id="PRO_5041245183" description="Lipoprotein" evidence="1">
    <location>
        <begin position="25"/>
        <end position="127"/>
    </location>
</feature>
<gene>
    <name evidence="2" type="ORF">CBA19CS42_26645</name>
</gene>
<evidence type="ECO:0000256" key="1">
    <source>
        <dbReference type="SAM" id="SignalP"/>
    </source>
</evidence>
<dbReference type="AlphaFoldDB" id="A0AA37MTP4"/>
<accession>A0AA37MTP4</accession>
<dbReference type="RefSeq" id="WP_238214968.1">
    <property type="nucleotide sequence ID" value="NZ_BPUS01000014.1"/>
</dbReference>
<organism evidence="2 3">
    <name type="scientific">Caballeronia novacaledonica</name>
    <dbReference type="NCBI Taxonomy" id="1544861"/>
    <lineage>
        <taxon>Bacteria</taxon>
        <taxon>Pseudomonadati</taxon>
        <taxon>Pseudomonadota</taxon>
        <taxon>Betaproteobacteria</taxon>
        <taxon>Burkholderiales</taxon>
        <taxon>Burkholderiaceae</taxon>
        <taxon>Caballeronia</taxon>
    </lineage>
</organism>
<evidence type="ECO:0000313" key="2">
    <source>
        <dbReference type="EMBL" id="GJH28167.1"/>
    </source>
</evidence>
<evidence type="ECO:0008006" key="4">
    <source>
        <dbReference type="Google" id="ProtNLM"/>
    </source>
</evidence>
<protein>
    <recommendedName>
        <fullName evidence="4">Lipoprotein</fullName>
    </recommendedName>
</protein>